<organism evidence="2 3">
    <name type="scientific">Eucalyptus globulus</name>
    <name type="common">Tasmanian blue gum</name>
    <dbReference type="NCBI Taxonomy" id="34317"/>
    <lineage>
        <taxon>Eukaryota</taxon>
        <taxon>Viridiplantae</taxon>
        <taxon>Streptophyta</taxon>
        <taxon>Embryophyta</taxon>
        <taxon>Tracheophyta</taxon>
        <taxon>Spermatophyta</taxon>
        <taxon>Magnoliopsida</taxon>
        <taxon>eudicotyledons</taxon>
        <taxon>Gunneridae</taxon>
        <taxon>Pentapetalae</taxon>
        <taxon>rosids</taxon>
        <taxon>malvids</taxon>
        <taxon>Myrtales</taxon>
        <taxon>Myrtaceae</taxon>
        <taxon>Myrtoideae</taxon>
        <taxon>Eucalypteae</taxon>
        <taxon>Eucalyptus</taxon>
    </lineage>
</organism>
<proteinExistence type="predicted"/>
<dbReference type="AlphaFoldDB" id="A0ABD3KWD6"/>
<comment type="caution">
    <text evidence="2">The sequence shown here is derived from an EMBL/GenBank/DDBJ whole genome shotgun (WGS) entry which is preliminary data.</text>
</comment>
<dbReference type="PANTHER" id="PTHR34130:SF3">
    <property type="entry name" value="DUF1645 FAMILY PROTEIN"/>
    <property type="match status" value="1"/>
</dbReference>
<evidence type="ECO:0000313" key="3">
    <source>
        <dbReference type="Proteomes" id="UP001634007"/>
    </source>
</evidence>
<name>A0ABD3KWD6_EUCGL</name>
<dbReference type="EMBL" id="JBJKBG010000003">
    <property type="protein sequence ID" value="KAL3744049.1"/>
    <property type="molecule type" value="Genomic_DNA"/>
</dbReference>
<reference evidence="2 3" key="1">
    <citation type="submission" date="2024-11" db="EMBL/GenBank/DDBJ databases">
        <title>Chromosome-level genome assembly of Eucalyptus globulus Labill. provides insights into its genome evolution.</title>
        <authorList>
            <person name="Li X."/>
        </authorList>
    </citation>
    <scope>NUCLEOTIDE SEQUENCE [LARGE SCALE GENOMIC DNA]</scope>
    <source>
        <strain evidence="2">CL2024</strain>
        <tissue evidence="2">Fresh tender leaves</tissue>
    </source>
</reference>
<accession>A0ABD3KWD6</accession>
<dbReference type="Proteomes" id="UP001634007">
    <property type="component" value="Unassembled WGS sequence"/>
</dbReference>
<protein>
    <submittedName>
        <fullName evidence="2">Uncharacterized protein</fullName>
    </submittedName>
</protein>
<keyword evidence="3" id="KW-1185">Reference proteome</keyword>
<gene>
    <name evidence="2" type="ORF">ACJRO7_013319</name>
</gene>
<feature type="region of interest" description="Disordered" evidence="1">
    <location>
        <begin position="22"/>
        <end position="45"/>
    </location>
</feature>
<evidence type="ECO:0000313" key="2">
    <source>
        <dbReference type="EMBL" id="KAL3744049.1"/>
    </source>
</evidence>
<feature type="region of interest" description="Disordered" evidence="1">
    <location>
        <begin position="212"/>
        <end position="232"/>
    </location>
</feature>
<dbReference type="PANTHER" id="PTHR34130">
    <property type="entry name" value="OS08G0243800 PROTEIN"/>
    <property type="match status" value="1"/>
</dbReference>
<sequence>MADHQLLPRYDPEEAEEALSLRDLPLHDEPETETPGHFPTHHRQSSSDVPEFFEFFSDFSSDMCSADDVIVCGKLAPFSSMQSPTKMTPQEAVNNEESELRFAFRRRSESMSKLQSSVAGSNSAKLNLTRNCKSLDYGKLKPNQSPQVLHSHEATRNSPARSVVKLGSLVKRTTASKPRWYVLTFGQVKSPTEMELRDMKSRQFRQSPSAMLFPAPGDSGEGEGKAQGSAGGGKVTWKVLRALSCKGHASVAVTASIEETQSWQKYVAQN</sequence>
<evidence type="ECO:0000256" key="1">
    <source>
        <dbReference type="SAM" id="MobiDB-lite"/>
    </source>
</evidence>